<evidence type="ECO:0000313" key="1">
    <source>
        <dbReference type="EMBL" id="CAI2386262.1"/>
    </source>
</evidence>
<sequence>MNSQVKIHNLKISQDIWDCSDEDLIDGDECIPQVPHFTKQFSNTLKHNKGSTYPADFEDSIESVASPTFACLKPRDEEFAERFREQKNKRKTKKKLRDCKPKTFDAKTSSKCKGLNLSTKDKKLLRRISSKKILQVLLT</sequence>
<reference evidence="1" key="1">
    <citation type="submission" date="2023-07" db="EMBL/GenBank/DDBJ databases">
        <authorList>
            <consortium name="AG Swart"/>
            <person name="Singh M."/>
            <person name="Singh A."/>
            <person name="Seah K."/>
            <person name="Emmerich C."/>
        </authorList>
    </citation>
    <scope>NUCLEOTIDE SEQUENCE</scope>
    <source>
        <strain evidence="1">DP1</strain>
    </source>
</reference>
<organism evidence="1 2">
    <name type="scientific">Euplotes crassus</name>
    <dbReference type="NCBI Taxonomy" id="5936"/>
    <lineage>
        <taxon>Eukaryota</taxon>
        <taxon>Sar</taxon>
        <taxon>Alveolata</taxon>
        <taxon>Ciliophora</taxon>
        <taxon>Intramacronucleata</taxon>
        <taxon>Spirotrichea</taxon>
        <taxon>Hypotrichia</taxon>
        <taxon>Euplotida</taxon>
        <taxon>Euplotidae</taxon>
        <taxon>Moneuplotes</taxon>
    </lineage>
</organism>
<evidence type="ECO:0000313" key="2">
    <source>
        <dbReference type="Proteomes" id="UP001295684"/>
    </source>
</evidence>
<name>A0AAD1Y7Z1_EUPCR</name>
<keyword evidence="2" id="KW-1185">Reference proteome</keyword>
<accession>A0AAD1Y7Z1</accession>
<dbReference type="AlphaFoldDB" id="A0AAD1Y7Z1"/>
<dbReference type="Proteomes" id="UP001295684">
    <property type="component" value="Unassembled WGS sequence"/>
</dbReference>
<protein>
    <submittedName>
        <fullName evidence="1">Uncharacterized protein</fullName>
    </submittedName>
</protein>
<comment type="caution">
    <text evidence="1">The sequence shown here is derived from an EMBL/GenBank/DDBJ whole genome shotgun (WGS) entry which is preliminary data.</text>
</comment>
<dbReference type="EMBL" id="CAMPGE010028751">
    <property type="protein sequence ID" value="CAI2386262.1"/>
    <property type="molecule type" value="Genomic_DNA"/>
</dbReference>
<gene>
    <name evidence="1" type="ORF">ECRASSUSDP1_LOCUS27871</name>
</gene>
<proteinExistence type="predicted"/>